<protein>
    <submittedName>
        <fullName evidence="1">Uncharacterized protein</fullName>
    </submittedName>
</protein>
<keyword evidence="2" id="KW-1185">Reference proteome</keyword>
<dbReference type="AlphaFoldDB" id="A0A482XKZ1"/>
<dbReference type="SMR" id="A0A482XKZ1"/>
<name>A0A482XKZ1_LAOST</name>
<sequence length="134" mass="15201">MKDMRKQLDDTTVCLNKRMDDMQMNLRKELSEDWSKHAIELEKQGHAKLFRAFCMFFIGGILASQPAIKSGDCKIWTQNLTSLRPFDQLPTTQPAQHNLNRPTSGIIERLIRAAQEPGNISSNLVTGTFANIKP</sequence>
<comment type="caution">
    <text evidence="1">The sequence shown here is derived from an EMBL/GenBank/DDBJ whole genome shotgun (WGS) entry which is preliminary data.</text>
</comment>
<dbReference type="Proteomes" id="UP000291343">
    <property type="component" value="Unassembled WGS sequence"/>
</dbReference>
<proteinExistence type="predicted"/>
<evidence type="ECO:0000313" key="1">
    <source>
        <dbReference type="EMBL" id="RZF46483.1"/>
    </source>
</evidence>
<accession>A0A482XKZ1</accession>
<gene>
    <name evidence="1" type="ORF">LSTR_LSTR007599</name>
</gene>
<dbReference type="EMBL" id="QKKF02006189">
    <property type="protein sequence ID" value="RZF46483.1"/>
    <property type="molecule type" value="Genomic_DNA"/>
</dbReference>
<organism evidence="1 2">
    <name type="scientific">Laodelphax striatellus</name>
    <name type="common">Small brown planthopper</name>
    <name type="synonym">Delphax striatella</name>
    <dbReference type="NCBI Taxonomy" id="195883"/>
    <lineage>
        <taxon>Eukaryota</taxon>
        <taxon>Metazoa</taxon>
        <taxon>Ecdysozoa</taxon>
        <taxon>Arthropoda</taxon>
        <taxon>Hexapoda</taxon>
        <taxon>Insecta</taxon>
        <taxon>Pterygota</taxon>
        <taxon>Neoptera</taxon>
        <taxon>Paraneoptera</taxon>
        <taxon>Hemiptera</taxon>
        <taxon>Auchenorrhyncha</taxon>
        <taxon>Fulgoroidea</taxon>
        <taxon>Delphacidae</taxon>
        <taxon>Criomorphinae</taxon>
        <taxon>Laodelphax</taxon>
    </lineage>
</organism>
<evidence type="ECO:0000313" key="2">
    <source>
        <dbReference type="Proteomes" id="UP000291343"/>
    </source>
</evidence>
<dbReference type="InParanoid" id="A0A482XKZ1"/>
<reference evidence="1 2" key="1">
    <citation type="journal article" date="2017" name="Gigascience">
        <title>Genome sequence of the small brown planthopper, Laodelphax striatellus.</title>
        <authorList>
            <person name="Zhu J."/>
            <person name="Jiang F."/>
            <person name="Wang X."/>
            <person name="Yang P."/>
            <person name="Bao Y."/>
            <person name="Zhao W."/>
            <person name="Wang W."/>
            <person name="Lu H."/>
            <person name="Wang Q."/>
            <person name="Cui N."/>
            <person name="Li J."/>
            <person name="Chen X."/>
            <person name="Luo L."/>
            <person name="Yu J."/>
            <person name="Kang L."/>
            <person name="Cui F."/>
        </authorList>
    </citation>
    <scope>NUCLEOTIDE SEQUENCE [LARGE SCALE GENOMIC DNA]</scope>
    <source>
        <strain evidence="1">Lst14</strain>
    </source>
</reference>